<name>A0AAE3YD80_9FLAO</name>
<proteinExistence type="predicted"/>
<reference evidence="1" key="1">
    <citation type="submission" date="2023-07" db="EMBL/GenBank/DDBJ databases">
        <title>Sorghum-associated microbial communities from plants grown in Nebraska, USA.</title>
        <authorList>
            <person name="Schachtman D."/>
        </authorList>
    </citation>
    <scope>NUCLEOTIDE SEQUENCE</scope>
    <source>
        <strain evidence="1">DS2360</strain>
    </source>
</reference>
<dbReference type="InterPro" id="IPR058087">
    <property type="entry name" value="XAC2610_dom"/>
</dbReference>
<organism evidence="1 2">
    <name type="scientific">Chryseobacterium rhizosphaerae</name>
    <dbReference type="NCBI Taxonomy" id="395937"/>
    <lineage>
        <taxon>Bacteria</taxon>
        <taxon>Pseudomonadati</taxon>
        <taxon>Bacteroidota</taxon>
        <taxon>Flavobacteriia</taxon>
        <taxon>Flavobacteriales</taxon>
        <taxon>Weeksellaceae</taxon>
        <taxon>Chryseobacterium group</taxon>
        <taxon>Chryseobacterium</taxon>
    </lineage>
</organism>
<comment type="caution">
    <text evidence="1">The sequence shown here is derived from an EMBL/GenBank/DDBJ whole genome shotgun (WGS) entry which is preliminary data.</text>
</comment>
<dbReference type="NCBIfam" id="NF047539">
    <property type="entry name" value="XAC2610_fam"/>
    <property type="match status" value="1"/>
</dbReference>
<gene>
    <name evidence="1" type="ORF">J2787_004684</name>
</gene>
<dbReference type="RefSeq" id="WP_047487301.1">
    <property type="nucleotide sequence ID" value="NZ_JAVDQY010000009.1"/>
</dbReference>
<dbReference type="Proteomes" id="UP001184861">
    <property type="component" value="Unassembled WGS sequence"/>
</dbReference>
<dbReference type="EMBL" id="JAVDQY010000009">
    <property type="protein sequence ID" value="MDR6529240.1"/>
    <property type="molecule type" value="Genomic_DNA"/>
</dbReference>
<evidence type="ECO:0000313" key="2">
    <source>
        <dbReference type="Proteomes" id="UP001184861"/>
    </source>
</evidence>
<evidence type="ECO:0000313" key="1">
    <source>
        <dbReference type="EMBL" id="MDR6529240.1"/>
    </source>
</evidence>
<dbReference type="AlphaFoldDB" id="A0AAE3YD80"/>
<accession>A0AAE3YD80</accession>
<sequence>MKILNYYRSVSACILLGPLCFGQYQFEVKNASKNYDVIINSENCFDEQCKDKGTIELYDNKNTKVQTLTSEDLVFYVKEGQKLMPGKMIQLTNEESPFIIDDFNFDGTEDIAVRNGNKGNYSSASYDVYVFNSTRMAFVKSEELTEIGSSYFGLFGVDAKRKRLVATGKSGCCMIFTTEYRVIPNKGLEKVLEREEDMTNEDRVKVMTKEKINNKWVTKTKVYPANQYNR</sequence>
<protein>
    <submittedName>
        <fullName evidence="1">Uncharacterized protein</fullName>
    </submittedName>
</protein>